<feature type="region of interest" description="Disordered" evidence="1">
    <location>
        <begin position="1"/>
        <end position="170"/>
    </location>
</feature>
<dbReference type="PANTHER" id="PTHR35872">
    <property type="entry name" value="INTEGRAL MEMBRANE PROTEIN (AFU_ORTHOLOGUE AFUA_5G07110)"/>
    <property type="match status" value="1"/>
</dbReference>
<feature type="compositionally biased region" description="Gly residues" evidence="1">
    <location>
        <begin position="89"/>
        <end position="103"/>
    </location>
</feature>
<comment type="caution">
    <text evidence="3">The sequence shown here is derived from an EMBL/GenBank/DDBJ whole genome shotgun (WGS) entry which is preliminary data.</text>
</comment>
<evidence type="ECO:0000313" key="3">
    <source>
        <dbReference type="EMBL" id="TVY54446.1"/>
    </source>
</evidence>
<dbReference type="PANTHER" id="PTHR35872:SF2">
    <property type="entry name" value="INTEGRAL MEMBRANE PROTEIN (AFU_ORTHOLOGUE AFUA_5G07110)"/>
    <property type="match status" value="1"/>
</dbReference>
<feature type="compositionally biased region" description="Polar residues" evidence="1">
    <location>
        <begin position="38"/>
        <end position="59"/>
    </location>
</feature>
<dbReference type="InterPro" id="IPR021369">
    <property type="entry name" value="DUF2985"/>
</dbReference>
<reference evidence="3 4" key="1">
    <citation type="submission" date="2018-05" db="EMBL/GenBank/DDBJ databases">
        <title>Whole genome sequencing for identification of molecular markers to develop diagnostic detection tools for the regulated plant pathogen Lachnellula willkommii.</title>
        <authorList>
            <person name="Giroux E."/>
            <person name="Bilodeau G."/>
        </authorList>
    </citation>
    <scope>NUCLEOTIDE SEQUENCE [LARGE SCALE GENOMIC DNA]</scope>
    <source>
        <strain evidence="3 4">CBS 625.97</strain>
    </source>
</reference>
<dbReference type="AlphaFoldDB" id="A0A7D8USK3"/>
<evidence type="ECO:0000313" key="4">
    <source>
        <dbReference type="Proteomes" id="UP000481288"/>
    </source>
</evidence>
<keyword evidence="2" id="KW-1133">Transmembrane helix</keyword>
<gene>
    <name evidence="3" type="ORF">LCER1_G004446</name>
</gene>
<dbReference type="Pfam" id="PF11204">
    <property type="entry name" value="DUF2985"/>
    <property type="match status" value="1"/>
</dbReference>
<feature type="compositionally biased region" description="Low complexity" evidence="1">
    <location>
        <begin position="8"/>
        <end position="19"/>
    </location>
</feature>
<organism evidence="3 4">
    <name type="scientific">Lachnellula cervina</name>
    <dbReference type="NCBI Taxonomy" id="1316786"/>
    <lineage>
        <taxon>Eukaryota</taxon>
        <taxon>Fungi</taxon>
        <taxon>Dikarya</taxon>
        <taxon>Ascomycota</taxon>
        <taxon>Pezizomycotina</taxon>
        <taxon>Leotiomycetes</taxon>
        <taxon>Helotiales</taxon>
        <taxon>Lachnaceae</taxon>
        <taxon>Lachnellula</taxon>
    </lineage>
</organism>
<evidence type="ECO:0000256" key="1">
    <source>
        <dbReference type="SAM" id="MobiDB-lite"/>
    </source>
</evidence>
<evidence type="ECO:0008006" key="5">
    <source>
        <dbReference type="Google" id="ProtNLM"/>
    </source>
</evidence>
<keyword evidence="2" id="KW-0472">Membrane</keyword>
<dbReference type="Proteomes" id="UP000481288">
    <property type="component" value="Unassembled WGS sequence"/>
</dbReference>
<feature type="transmembrane region" description="Helical" evidence="2">
    <location>
        <begin position="487"/>
        <end position="513"/>
    </location>
</feature>
<proteinExistence type="predicted"/>
<feature type="transmembrane region" description="Helical" evidence="2">
    <location>
        <begin position="341"/>
        <end position="365"/>
    </location>
</feature>
<accession>A0A7D8USK3</accession>
<feature type="transmembrane region" description="Helical" evidence="2">
    <location>
        <begin position="519"/>
        <end position="540"/>
    </location>
</feature>
<protein>
    <recommendedName>
        <fullName evidence="5">Integral membrane protein</fullName>
    </recommendedName>
</protein>
<keyword evidence="4" id="KW-1185">Reference proteome</keyword>
<evidence type="ECO:0000256" key="2">
    <source>
        <dbReference type="SAM" id="Phobius"/>
    </source>
</evidence>
<keyword evidence="2" id="KW-0812">Transmembrane</keyword>
<name>A0A7D8USK3_9HELO</name>
<dbReference type="OrthoDB" id="3365211at2759"/>
<feature type="compositionally biased region" description="Polar residues" evidence="1">
    <location>
        <begin position="70"/>
        <end position="88"/>
    </location>
</feature>
<dbReference type="EMBL" id="QGMG01000340">
    <property type="protein sequence ID" value="TVY54446.1"/>
    <property type="molecule type" value="Genomic_DNA"/>
</dbReference>
<sequence>MTGNQHLAPPSSSASQPEPAEGERPRSQQSQKSHHTAGSRSIAENSNNNNPQRPDSASRPSIRIRRLSAIQPTFRTTNASQNEVIQSSAGGGSGNGNGNGSGSGVRRNRSTSEPQRPHLSVLTEATPPVSTGNMRMPGVQEETFSPSTGRIQDEPPSAPASEPAERPTRLRRARTNIGNRFRSDSTKDCDEYDARLVDLLDTVDPEVGTLTTLTNVQNSLFVPDIPYLGNLINRRPTYTLTQRPADLEEGEGSVSDADGELNKEEPRRPQTSRTYTGATLNTISSTVNDNYYAVLPHGVSLPGWTEEEKLELNDHVRHMLHSRRSKFKRGMKGFGQYLKKLTLYATLITLFGLAWVLFLIGWINVGGRKDYIINVIDNVLVALFAIMGDGLAPFRIVDTYHMCFIAHYHHLTWRLRRERALPKLKNHNDLPAEQPEEVEITEEKAEFSVLSPEQVRRLAHHQHKFSNSHSFYKPHETTTHHAFPLRLLVAIVVLLDCHSMLQISLGACTWGISYHVRPFALTTVILCCSITVNITAGVLITVGDHKSRKKDVVERMFRQDLTADAIKMLEKKRLRAVQANGVLEPLHHSGDLVTQSKDDGTPVNPNPLVQAAAVGAQGP</sequence>
<feature type="region of interest" description="Disordered" evidence="1">
    <location>
        <begin position="242"/>
        <end position="273"/>
    </location>
</feature>